<keyword evidence="2" id="KW-0479">Metal-binding</keyword>
<protein>
    <recommendedName>
        <fullName evidence="5">CENP-V/GFA domain-containing protein</fullName>
    </recommendedName>
</protein>
<comment type="similarity">
    <text evidence="1">Belongs to the Gfa family.</text>
</comment>
<keyword evidence="4" id="KW-0456">Lyase</keyword>
<reference evidence="6" key="2">
    <citation type="journal article" date="2023" name="IMA Fungus">
        <title>Comparative genomic study of the Penicillium genus elucidates a diverse pangenome and 15 lateral gene transfer events.</title>
        <authorList>
            <person name="Petersen C."/>
            <person name="Sorensen T."/>
            <person name="Nielsen M.R."/>
            <person name="Sondergaard T.E."/>
            <person name="Sorensen J.L."/>
            <person name="Fitzpatrick D.A."/>
            <person name="Frisvad J.C."/>
            <person name="Nielsen K.L."/>
        </authorList>
    </citation>
    <scope>NUCLEOTIDE SEQUENCE</scope>
    <source>
        <strain evidence="6">IBT 22155</strain>
    </source>
</reference>
<accession>A0A9W9L7E6</accession>
<dbReference type="PANTHER" id="PTHR33337">
    <property type="entry name" value="GFA DOMAIN-CONTAINING PROTEIN"/>
    <property type="match status" value="1"/>
</dbReference>
<dbReference type="Gene3D" id="3.90.1590.10">
    <property type="entry name" value="glutathione-dependent formaldehyde- activating enzyme (gfa)"/>
    <property type="match status" value="2"/>
</dbReference>
<dbReference type="GeneID" id="81401666"/>
<evidence type="ECO:0000256" key="3">
    <source>
        <dbReference type="ARBA" id="ARBA00022833"/>
    </source>
</evidence>
<dbReference type="SUPFAM" id="SSF51316">
    <property type="entry name" value="Mss4-like"/>
    <property type="match status" value="2"/>
</dbReference>
<evidence type="ECO:0000256" key="4">
    <source>
        <dbReference type="ARBA" id="ARBA00023239"/>
    </source>
</evidence>
<keyword evidence="3" id="KW-0862">Zinc</keyword>
<dbReference type="InterPro" id="IPR011057">
    <property type="entry name" value="Mss4-like_sf"/>
</dbReference>
<proteinExistence type="inferred from homology"/>
<dbReference type="PROSITE" id="PS51891">
    <property type="entry name" value="CENP_V_GFA"/>
    <property type="match status" value="1"/>
</dbReference>
<organism evidence="6 7">
    <name type="scientific">Penicillium bovifimosum</name>
    <dbReference type="NCBI Taxonomy" id="126998"/>
    <lineage>
        <taxon>Eukaryota</taxon>
        <taxon>Fungi</taxon>
        <taxon>Dikarya</taxon>
        <taxon>Ascomycota</taxon>
        <taxon>Pezizomycotina</taxon>
        <taxon>Eurotiomycetes</taxon>
        <taxon>Eurotiomycetidae</taxon>
        <taxon>Eurotiales</taxon>
        <taxon>Aspergillaceae</taxon>
        <taxon>Penicillium</taxon>
    </lineage>
</organism>
<dbReference type="GO" id="GO:0016846">
    <property type="term" value="F:carbon-sulfur lyase activity"/>
    <property type="evidence" value="ECO:0007669"/>
    <property type="project" value="InterPro"/>
</dbReference>
<dbReference type="PANTHER" id="PTHR33337:SF31">
    <property type="entry name" value="DUF636 DOMAIN PROTEIN (AFU_ORTHOLOGUE AFUA_2G12650)"/>
    <property type="match status" value="1"/>
</dbReference>
<dbReference type="AlphaFoldDB" id="A0A9W9L7E6"/>
<dbReference type="Proteomes" id="UP001149079">
    <property type="component" value="Unassembled WGS sequence"/>
</dbReference>
<reference evidence="6" key="1">
    <citation type="submission" date="2022-11" db="EMBL/GenBank/DDBJ databases">
        <authorList>
            <person name="Petersen C."/>
        </authorList>
    </citation>
    <scope>NUCLEOTIDE SEQUENCE</scope>
    <source>
        <strain evidence="6">IBT 22155</strain>
    </source>
</reference>
<evidence type="ECO:0000256" key="2">
    <source>
        <dbReference type="ARBA" id="ARBA00022723"/>
    </source>
</evidence>
<feature type="domain" description="CENP-V/GFA" evidence="5">
    <location>
        <begin position="8"/>
        <end position="119"/>
    </location>
</feature>
<dbReference type="RefSeq" id="XP_056524609.1">
    <property type="nucleotide sequence ID" value="XM_056662496.1"/>
</dbReference>
<dbReference type="EMBL" id="JAPQKL010000002">
    <property type="protein sequence ID" value="KAJ5142965.1"/>
    <property type="molecule type" value="Genomic_DNA"/>
</dbReference>
<name>A0A9W9L7E6_9EURO</name>
<evidence type="ECO:0000256" key="1">
    <source>
        <dbReference type="ARBA" id="ARBA00005495"/>
    </source>
</evidence>
<dbReference type="OrthoDB" id="5422068at2759"/>
<dbReference type="InterPro" id="IPR006913">
    <property type="entry name" value="CENP-V/GFA"/>
</dbReference>
<dbReference type="Pfam" id="PF04828">
    <property type="entry name" value="GFA"/>
    <property type="match status" value="2"/>
</dbReference>
<evidence type="ECO:0000313" key="7">
    <source>
        <dbReference type="Proteomes" id="UP001149079"/>
    </source>
</evidence>
<comment type="caution">
    <text evidence="6">The sequence shown here is derived from an EMBL/GenBank/DDBJ whole genome shotgun (WGS) entry which is preliminary data.</text>
</comment>
<sequence length="344" mass="37013">MPPNSKTLTASCHCKATHFTLTLPANALPLKVHICHCSVCRYTHGTPCIFHAPLPAGIAPQFIAPSSMDNLTAYAHAESQSTRYFCSTCGCQIGDKGHDDGNWVVSTSIFTEPNDGLWEMRSNVFTDSSADGGLSAMVSCIDNRQLKIWNPETSSDTKAAERDETNASEGLSEELRAECHCGGVQFSISRPSKEFLASPASKGWVLEQDTSKWLACLDLCGDCRLVNGSNVVGWLFVSKDHISPLPPADLIVGSSKGYKSSEGVLRTFCGTCGATVFYSCDERPDIVDVAVGILRGSKGIMVEDWALWRAGRIAGANDGLEYDPGFTRALIEGMKVWGEGEGDA</sequence>
<evidence type="ECO:0000259" key="5">
    <source>
        <dbReference type="PROSITE" id="PS51891"/>
    </source>
</evidence>
<keyword evidence="7" id="KW-1185">Reference proteome</keyword>
<dbReference type="GO" id="GO:0046872">
    <property type="term" value="F:metal ion binding"/>
    <property type="evidence" value="ECO:0007669"/>
    <property type="project" value="UniProtKB-KW"/>
</dbReference>
<gene>
    <name evidence="6" type="ORF">N7515_001752</name>
</gene>
<evidence type="ECO:0000313" key="6">
    <source>
        <dbReference type="EMBL" id="KAJ5142965.1"/>
    </source>
</evidence>